<reference evidence="2 3" key="2">
    <citation type="submission" date="2020-06" db="EMBL/GenBank/DDBJ databases">
        <title>Antribacter stalactiti gen. nov., sp. nov., a new member of the family Nacardiaceae isolated from a cave.</title>
        <authorList>
            <person name="Kim I.S."/>
        </authorList>
    </citation>
    <scope>NUCLEOTIDE SEQUENCE [LARGE SCALE GENOMIC DNA]</scope>
    <source>
        <strain evidence="2 3">YC2-7</strain>
    </source>
</reference>
<comment type="caution">
    <text evidence="2">The sequence shown here is derived from an EMBL/GenBank/DDBJ whole genome shotgun (WGS) entry which is preliminary data.</text>
</comment>
<organism evidence="2 3">
    <name type="scientific">Antrihabitans stalactiti</name>
    <dbReference type="NCBI Taxonomy" id="2584121"/>
    <lineage>
        <taxon>Bacteria</taxon>
        <taxon>Bacillati</taxon>
        <taxon>Actinomycetota</taxon>
        <taxon>Actinomycetes</taxon>
        <taxon>Mycobacteriales</taxon>
        <taxon>Nocardiaceae</taxon>
        <taxon>Antrihabitans</taxon>
    </lineage>
</organism>
<proteinExistence type="predicted"/>
<dbReference type="NCBIfam" id="NF005686">
    <property type="entry name" value="PRK07486.1"/>
    <property type="match status" value="1"/>
</dbReference>
<dbReference type="PANTHER" id="PTHR11895:SF76">
    <property type="entry name" value="INDOLEACETAMIDE HYDROLASE"/>
    <property type="match status" value="1"/>
</dbReference>
<protein>
    <submittedName>
        <fullName evidence="2">Amidase</fullName>
    </submittedName>
</protein>
<dbReference type="Gene3D" id="3.90.1300.10">
    <property type="entry name" value="Amidase signature (AS) domain"/>
    <property type="match status" value="1"/>
</dbReference>
<dbReference type="Proteomes" id="UP000535543">
    <property type="component" value="Unassembled WGS sequence"/>
</dbReference>
<dbReference type="GO" id="GO:0003824">
    <property type="term" value="F:catalytic activity"/>
    <property type="evidence" value="ECO:0007669"/>
    <property type="project" value="InterPro"/>
</dbReference>
<dbReference type="InterPro" id="IPR036928">
    <property type="entry name" value="AS_sf"/>
</dbReference>
<dbReference type="AlphaFoldDB" id="A0A848KHN5"/>
<sequence length="472" mass="49109">MTGLCDLSATEQAALIRDGKLSARELLAESLARIEATNTDVNAVVTLDAEGAERAAAAADEAFAAGRLLGPLHGLTLGVKDLHATAGLRTTYGSPVLANNVPDADELLVERERAAGAIIVGKTNTPEFGAGSHTFNRVFGVTRNPYALDRSAGGSSGGSAAALTCGMVSLADGSDMGGSLRNPASFCNVVGHRPSPGRVPTWPVQDPWFTLASQGPMGRTVADAALLLSVQAGPDPRAVMSLADPGSIFTAPLPTRLDGMRIALSPDLGGAVVVDPEVGAAVEAQEATLTKLGANVVHDCLDFTGAREVFTTLRTLNYVLMFGELVDRAPDMVKQTIRTNVEQGRALTGPEVAHASALRGALYNRALAFFGEYDALVLPACQALPFDADLEYPTSVAGVEMPDYLGWMQAAIQVSVTECPATAVPVAFSEEGLPIGVQVVAPHRQDFRALGIAHAIEQVTHAGDRRPGLVTS</sequence>
<evidence type="ECO:0000313" key="3">
    <source>
        <dbReference type="Proteomes" id="UP000535543"/>
    </source>
</evidence>
<reference evidence="2 3" key="1">
    <citation type="submission" date="2019-05" db="EMBL/GenBank/DDBJ databases">
        <authorList>
            <person name="Lee S.D."/>
        </authorList>
    </citation>
    <scope>NUCLEOTIDE SEQUENCE [LARGE SCALE GENOMIC DNA]</scope>
    <source>
        <strain evidence="2 3">YC2-7</strain>
    </source>
</reference>
<accession>A0A848KHN5</accession>
<dbReference type="SUPFAM" id="SSF75304">
    <property type="entry name" value="Amidase signature (AS) enzymes"/>
    <property type="match status" value="1"/>
</dbReference>
<dbReference type="EMBL" id="VCQU01000005">
    <property type="protein sequence ID" value="NMN96574.1"/>
    <property type="molecule type" value="Genomic_DNA"/>
</dbReference>
<dbReference type="PANTHER" id="PTHR11895">
    <property type="entry name" value="TRANSAMIDASE"/>
    <property type="match status" value="1"/>
</dbReference>
<feature type="domain" description="Amidase" evidence="1">
    <location>
        <begin position="25"/>
        <end position="448"/>
    </location>
</feature>
<dbReference type="InterPro" id="IPR000120">
    <property type="entry name" value="Amidase"/>
</dbReference>
<evidence type="ECO:0000259" key="1">
    <source>
        <dbReference type="Pfam" id="PF01425"/>
    </source>
</evidence>
<dbReference type="InterPro" id="IPR023631">
    <property type="entry name" value="Amidase_dom"/>
</dbReference>
<dbReference type="Pfam" id="PF01425">
    <property type="entry name" value="Amidase"/>
    <property type="match status" value="1"/>
</dbReference>
<name>A0A848KHN5_9NOCA</name>
<keyword evidence="3" id="KW-1185">Reference proteome</keyword>
<evidence type="ECO:0000313" key="2">
    <source>
        <dbReference type="EMBL" id="NMN96574.1"/>
    </source>
</evidence>
<gene>
    <name evidence="2" type="ORF">FGL95_16155</name>
</gene>
<dbReference type="RefSeq" id="WP_169588624.1">
    <property type="nucleotide sequence ID" value="NZ_VCQU01000005.1"/>
</dbReference>